<dbReference type="OMA" id="DAGYQHT"/>
<keyword evidence="2" id="KW-1185">Reference proteome</keyword>
<gene>
    <name evidence="1" type="ORF">AGABI1DRAFT_51550</name>
</gene>
<dbReference type="HOGENOM" id="CLU_062644_1_0_1"/>
<name>K5XKN0_AGABU</name>
<evidence type="ECO:0000313" key="1">
    <source>
        <dbReference type="EMBL" id="EKM83947.1"/>
    </source>
</evidence>
<dbReference type="EMBL" id="JH971385">
    <property type="protein sequence ID" value="EKM83947.1"/>
    <property type="molecule type" value="Genomic_DNA"/>
</dbReference>
<dbReference type="Proteomes" id="UP000008493">
    <property type="component" value="Unassembled WGS sequence"/>
</dbReference>
<dbReference type="PANTHER" id="PTHR33321">
    <property type="match status" value="1"/>
</dbReference>
<dbReference type="InParanoid" id="K5XKN0"/>
<dbReference type="RefSeq" id="XP_007325051.1">
    <property type="nucleotide sequence ID" value="XM_007324989.1"/>
</dbReference>
<sequence>MPPTSSFDSWPIPEFSLRVDDLNHQGARTFFANIHPYDALRHAVLRSFKTFYTPITTPRKVKAITLILRVMEQLAYTTGSNSHKEIHLSLDWIERNSHRAKDEIMGVLIHEVVHCYQYDASGTCPSGLIEGIADFVRLRASLAPPHWKRTQPEPTETWDAGYDKTAYFLDWIETTYGSGKIRALNASLSTDKYGPEIFHKVFGRPVRQLWILYRASFSTPSLRDRPLKKRRPRRTVDWLDEPLPFPGGLPPSSLTLDELNEYLHGC</sequence>
<organism evidence="1 2">
    <name type="scientific">Agaricus bisporus var. burnettii (strain JB137-S8 / ATCC MYA-4627 / FGSC 10392)</name>
    <name type="common">White button mushroom</name>
    <dbReference type="NCBI Taxonomy" id="597362"/>
    <lineage>
        <taxon>Eukaryota</taxon>
        <taxon>Fungi</taxon>
        <taxon>Dikarya</taxon>
        <taxon>Basidiomycota</taxon>
        <taxon>Agaricomycotina</taxon>
        <taxon>Agaricomycetes</taxon>
        <taxon>Agaricomycetidae</taxon>
        <taxon>Agaricales</taxon>
        <taxon>Agaricineae</taxon>
        <taxon>Agaricaceae</taxon>
        <taxon>Agaricus</taxon>
    </lineage>
</organism>
<dbReference type="OrthoDB" id="891726at2759"/>
<dbReference type="AlphaFoldDB" id="K5XKN0"/>
<protein>
    <submittedName>
        <fullName evidence="1">Uncharacterized protein</fullName>
    </submittedName>
</protein>
<dbReference type="GeneID" id="18829963"/>
<dbReference type="PANTHER" id="PTHR33321:SF12">
    <property type="entry name" value="PLANT BASIC SECRETORY PROTEIN (BSP) FAMILY PROTEIN"/>
    <property type="match status" value="1"/>
</dbReference>
<dbReference type="STRING" id="597362.K5XKN0"/>
<accession>K5XKN0</accession>
<dbReference type="InterPro" id="IPR007541">
    <property type="entry name" value="Uncharacterised_BSP"/>
</dbReference>
<evidence type="ECO:0000313" key="2">
    <source>
        <dbReference type="Proteomes" id="UP000008493"/>
    </source>
</evidence>
<dbReference type="KEGG" id="abp:AGABI1DRAFT51550"/>
<proteinExistence type="predicted"/>
<dbReference type="Pfam" id="PF04450">
    <property type="entry name" value="BSP"/>
    <property type="match status" value="1"/>
</dbReference>
<reference evidence="2" key="1">
    <citation type="journal article" date="2012" name="Proc. Natl. Acad. Sci. U.S.A.">
        <title>Genome sequence of the button mushroom Agaricus bisporus reveals mechanisms governing adaptation to a humic-rich ecological niche.</title>
        <authorList>
            <person name="Morin E."/>
            <person name="Kohler A."/>
            <person name="Baker A.R."/>
            <person name="Foulongne-Oriol M."/>
            <person name="Lombard V."/>
            <person name="Nagy L.G."/>
            <person name="Ohm R.A."/>
            <person name="Patyshakuliyeva A."/>
            <person name="Brun A."/>
            <person name="Aerts A.L."/>
            <person name="Bailey A.M."/>
            <person name="Billette C."/>
            <person name="Coutinho P.M."/>
            <person name="Deakin G."/>
            <person name="Doddapaneni H."/>
            <person name="Floudas D."/>
            <person name="Grimwood J."/>
            <person name="Hilden K."/>
            <person name="Kuees U."/>
            <person name="LaButti K.M."/>
            <person name="Lapidus A."/>
            <person name="Lindquist E.A."/>
            <person name="Lucas S.M."/>
            <person name="Murat C."/>
            <person name="Riley R.W."/>
            <person name="Salamov A.A."/>
            <person name="Schmutz J."/>
            <person name="Subramanian V."/>
            <person name="Woesten H.A.B."/>
            <person name="Xu J."/>
            <person name="Eastwood D.C."/>
            <person name="Foster G.D."/>
            <person name="Sonnenberg A.S."/>
            <person name="Cullen D."/>
            <person name="de Vries R.P."/>
            <person name="Lundell T."/>
            <person name="Hibbett D.S."/>
            <person name="Henrissat B."/>
            <person name="Burton K.S."/>
            <person name="Kerrigan R.W."/>
            <person name="Challen M.P."/>
            <person name="Grigoriev I.V."/>
            <person name="Martin F."/>
        </authorList>
    </citation>
    <scope>NUCLEOTIDE SEQUENCE [LARGE SCALE GENOMIC DNA]</scope>
    <source>
        <strain evidence="2">JB137-S8 / ATCC MYA-4627 / FGSC 10392</strain>
    </source>
</reference>
<dbReference type="eggNOG" id="ENOG502QURC">
    <property type="taxonomic scope" value="Eukaryota"/>
</dbReference>